<gene>
    <name evidence="1" type="ORF">AURDEDRAFT_131465</name>
</gene>
<dbReference type="EMBL" id="JH688062">
    <property type="protein sequence ID" value="EJD33872.1"/>
    <property type="molecule type" value="Genomic_DNA"/>
</dbReference>
<reference evidence="2" key="1">
    <citation type="journal article" date="2012" name="Science">
        <title>The Paleozoic origin of enzymatic lignin decomposition reconstructed from 31 fungal genomes.</title>
        <authorList>
            <person name="Floudas D."/>
            <person name="Binder M."/>
            <person name="Riley R."/>
            <person name="Barry K."/>
            <person name="Blanchette R.A."/>
            <person name="Henrissat B."/>
            <person name="Martinez A.T."/>
            <person name="Otillar R."/>
            <person name="Spatafora J.W."/>
            <person name="Yadav J.S."/>
            <person name="Aerts A."/>
            <person name="Benoit I."/>
            <person name="Boyd A."/>
            <person name="Carlson A."/>
            <person name="Copeland A."/>
            <person name="Coutinho P.M."/>
            <person name="de Vries R.P."/>
            <person name="Ferreira P."/>
            <person name="Findley K."/>
            <person name="Foster B."/>
            <person name="Gaskell J."/>
            <person name="Glotzer D."/>
            <person name="Gorecki P."/>
            <person name="Heitman J."/>
            <person name="Hesse C."/>
            <person name="Hori C."/>
            <person name="Igarashi K."/>
            <person name="Jurgens J.A."/>
            <person name="Kallen N."/>
            <person name="Kersten P."/>
            <person name="Kohler A."/>
            <person name="Kuees U."/>
            <person name="Kumar T.K.A."/>
            <person name="Kuo A."/>
            <person name="LaButti K."/>
            <person name="Larrondo L.F."/>
            <person name="Lindquist E."/>
            <person name="Ling A."/>
            <person name="Lombard V."/>
            <person name="Lucas S."/>
            <person name="Lundell T."/>
            <person name="Martin R."/>
            <person name="McLaughlin D.J."/>
            <person name="Morgenstern I."/>
            <person name="Morin E."/>
            <person name="Murat C."/>
            <person name="Nagy L.G."/>
            <person name="Nolan M."/>
            <person name="Ohm R.A."/>
            <person name="Patyshakuliyeva A."/>
            <person name="Rokas A."/>
            <person name="Ruiz-Duenas F.J."/>
            <person name="Sabat G."/>
            <person name="Salamov A."/>
            <person name="Samejima M."/>
            <person name="Schmutz J."/>
            <person name="Slot J.C."/>
            <person name="St John F."/>
            <person name="Stenlid J."/>
            <person name="Sun H."/>
            <person name="Sun S."/>
            <person name="Syed K."/>
            <person name="Tsang A."/>
            <person name="Wiebenga A."/>
            <person name="Young D."/>
            <person name="Pisabarro A."/>
            <person name="Eastwood D.C."/>
            <person name="Martin F."/>
            <person name="Cullen D."/>
            <person name="Grigoriev I.V."/>
            <person name="Hibbett D.S."/>
        </authorList>
    </citation>
    <scope>NUCLEOTIDE SEQUENCE [LARGE SCALE GENOMIC DNA]</scope>
    <source>
        <strain evidence="2">TFB10046</strain>
    </source>
</reference>
<accession>J0WPR8</accession>
<dbReference type="OMA" id="QVEWAST"/>
<protein>
    <submittedName>
        <fullName evidence="1">Uncharacterized protein</fullName>
    </submittedName>
</protein>
<dbReference type="eggNOG" id="ENOG502SVKR">
    <property type="taxonomic scope" value="Eukaryota"/>
</dbReference>
<organism evidence="1 2">
    <name type="scientific">Auricularia subglabra (strain TFB-10046 / SS5)</name>
    <name type="common">White-rot fungus</name>
    <name type="synonym">Auricularia delicata (strain TFB10046)</name>
    <dbReference type="NCBI Taxonomy" id="717982"/>
    <lineage>
        <taxon>Eukaryota</taxon>
        <taxon>Fungi</taxon>
        <taxon>Dikarya</taxon>
        <taxon>Basidiomycota</taxon>
        <taxon>Agaricomycotina</taxon>
        <taxon>Agaricomycetes</taxon>
        <taxon>Auriculariales</taxon>
        <taxon>Auriculariaceae</taxon>
        <taxon>Auricularia</taxon>
    </lineage>
</organism>
<dbReference type="OrthoDB" id="3268838at2759"/>
<dbReference type="InParanoid" id="J0WPR8"/>
<keyword evidence="2" id="KW-1185">Reference proteome</keyword>
<dbReference type="KEGG" id="adl:AURDEDRAFT_131465"/>
<dbReference type="AlphaFoldDB" id="J0WPR8"/>
<evidence type="ECO:0000313" key="2">
    <source>
        <dbReference type="Proteomes" id="UP000006514"/>
    </source>
</evidence>
<name>J0WPR8_AURST</name>
<evidence type="ECO:0000313" key="1">
    <source>
        <dbReference type="EMBL" id="EJD33872.1"/>
    </source>
</evidence>
<proteinExistence type="predicted"/>
<sequence length="455" mass="51397">MHYLTHTSLQLFSISEWRESVMDVKAEVSHRSYKIVIAFEFSQYVLAFLTKDLVAFPKWVFTRPTPPPEVHPGHNLDAPESNLPFLFFFVEWLARDWDKLLLDNRFAIAVVRDLVDTFHGIGLYSASEIFIIAGLWPGLRVCDLFTNPSRVARLLEAIYAFVHIAKRDFLANVIRPALHAGTVIAPTREQRKRFASQYLLAWAKEHMTTHPRFAERVRAFEAALDSDDEPRFDPFEPTYLAVAFTKAIHLAALIFGMDAESLRAAGITPSQMLDDPVTAFFRSKGLLDEPTHLAPYCPIVIPLQQFYAERASLKTHLYRVSRGPVWSVNRPPADIQEEHENVRASTLFAHIVDNTDDVAIGPLEYKGSARAFSNGHQTIVAVSNADRKALRGPGRAQFIKVLRAGIREKMGLGPKPGQRKRGLTEAEKRLAETTILEPDERVIGATWPNTTYISL</sequence>
<dbReference type="Proteomes" id="UP000006514">
    <property type="component" value="Unassembled WGS sequence"/>
</dbReference>